<dbReference type="PANTHER" id="PTHR48267">
    <property type="entry name" value="CUPREDOXIN SUPERFAMILY PROTEIN"/>
    <property type="match status" value="1"/>
</dbReference>
<comment type="caution">
    <text evidence="7">The sequence shown here is derived from an EMBL/GenBank/DDBJ whole genome shotgun (WGS) entry which is preliminary data.</text>
</comment>
<dbReference type="InterPro" id="IPR011706">
    <property type="entry name" value="Cu-oxidase_C"/>
</dbReference>
<dbReference type="Pfam" id="PF07732">
    <property type="entry name" value="Cu-oxidase_3"/>
    <property type="match status" value="1"/>
</dbReference>
<dbReference type="InterPro" id="IPR045087">
    <property type="entry name" value="Cu-oxidase_fam"/>
</dbReference>
<dbReference type="Proteomes" id="UP001428817">
    <property type="component" value="Unassembled WGS sequence"/>
</dbReference>
<keyword evidence="8" id="KW-1185">Reference proteome</keyword>
<evidence type="ECO:0000256" key="4">
    <source>
        <dbReference type="SAM" id="MobiDB-lite"/>
    </source>
</evidence>
<dbReference type="InterPro" id="IPR011707">
    <property type="entry name" value="Cu-oxidase-like_N"/>
</dbReference>
<keyword evidence="3" id="KW-0560">Oxidoreductase</keyword>
<dbReference type="Pfam" id="PF07731">
    <property type="entry name" value="Cu-oxidase_2"/>
    <property type="match status" value="1"/>
</dbReference>
<gene>
    <name evidence="7" type="ORF">GCM10023321_03970</name>
</gene>
<evidence type="ECO:0000256" key="1">
    <source>
        <dbReference type="ARBA" id="ARBA00010609"/>
    </source>
</evidence>
<feature type="region of interest" description="Disordered" evidence="4">
    <location>
        <begin position="412"/>
        <end position="452"/>
    </location>
</feature>
<keyword evidence="2" id="KW-0479">Metal-binding</keyword>
<protein>
    <submittedName>
        <fullName evidence="7">Multicopper oxidase family protein</fullName>
    </submittedName>
</protein>
<organism evidence="7 8">
    <name type="scientific">Pseudonocardia eucalypti</name>
    <dbReference type="NCBI Taxonomy" id="648755"/>
    <lineage>
        <taxon>Bacteria</taxon>
        <taxon>Bacillati</taxon>
        <taxon>Actinomycetota</taxon>
        <taxon>Actinomycetes</taxon>
        <taxon>Pseudonocardiales</taxon>
        <taxon>Pseudonocardiaceae</taxon>
        <taxon>Pseudonocardia</taxon>
    </lineage>
</organism>
<feature type="region of interest" description="Disordered" evidence="4">
    <location>
        <begin position="14"/>
        <end position="76"/>
    </location>
</feature>
<feature type="domain" description="Plastocyanin-like" evidence="6">
    <location>
        <begin position="111"/>
        <end position="167"/>
    </location>
</feature>
<proteinExistence type="inferred from homology"/>
<reference evidence="8" key="1">
    <citation type="journal article" date="2019" name="Int. J. Syst. Evol. Microbiol.">
        <title>The Global Catalogue of Microorganisms (GCM) 10K type strain sequencing project: providing services to taxonomists for standard genome sequencing and annotation.</title>
        <authorList>
            <consortium name="The Broad Institute Genomics Platform"/>
            <consortium name="The Broad Institute Genome Sequencing Center for Infectious Disease"/>
            <person name="Wu L."/>
            <person name="Ma J."/>
        </authorList>
    </citation>
    <scope>NUCLEOTIDE SEQUENCE [LARGE SCALE GENOMIC DNA]</scope>
    <source>
        <strain evidence="8">JCM 18303</strain>
    </source>
</reference>
<evidence type="ECO:0000256" key="3">
    <source>
        <dbReference type="ARBA" id="ARBA00023002"/>
    </source>
</evidence>
<feature type="compositionally biased region" description="Gly residues" evidence="4">
    <location>
        <begin position="21"/>
        <end position="34"/>
    </location>
</feature>
<dbReference type="InterPro" id="IPR002355">
    <property type="entry name" value="Cu_oxidase_Cu_BS"/>
</dbReference>
<evidence type="ECO:0000259" key="6">
    <source>
        <dbReference type="Pfam" id="PF07732"/>
    </source>
</evidence>
<evidence type="ECO:0000259" key="5">
    <source>
        <dbReference type="Pfam" id="PF07731"/>
    </source>
</evidence>
<dbReference type="PROSITE" id="PS00080">
    <property type="entry name" value="MULTICOPPER_OXIDASE2"/>
    <property type="match status" value="1"/>
</dbReference>
<accession>A0ABP9PFE4</accession>
<feature type="compositionally biased region" description="Basic and acidic residues" evidence="4">
    <location>
        <begin position="51"/>
        <end position="69"/>
    </location>
</feature>
<comment type="similarity">
    <text evidence="1">Belongs to the multicopper oxidase family.</text>
</comment>
<evidence type="ECO:0000313" key="8">
    <source>
        <dbReference type="Proteomes" id="UP001428817"/>
    </source>
</evidence>
<name>A0ABP9PFE4_9PSEU</name>
<dbReference type="PANTHER" id="PTHR48267:SF1">
    <property type="entry name" value="BILIRUBIN OXIDASE"/>
    <property type="match status" value="1"/>
</dbReference>
<dbReference type="SUPFAM" id="SSF49503">
    <property type="entry name" value="Cupredoxins"/>
    <property type="match status" value="3"/>
</dbReference>
<dbReference type="EMBL" id="BAABJP010000001">
    <property type="protein sequence ID" value="GAA5145689.1"/>
    <property type="molecule type" value="Genomic_DNA"/>
</dbReference>
<evidence type="ECO:0000256" key="2">
    <source>
        <dbReference type="ARBA" id="ARBA00022723"/>
    </source>
</evidence>
<feature type="domain" description="Plastocyanin-like" evidence="5">
    <location>
        <begin position="435"/>
        <end position="544"/>
    </location>
</feature>
<evidence type="ECO:0000313" key="7">
    <source>
        <dbReference type="EMBL" id="GAA5145689.1"/>
    </source>
</evidence>
<dbReference type="InterPro" id="IPR008972">
    <property type="entry name" value="Cupredoxin"/>
</dbReference>
<dbReference type="Gene3D" id="2.60.40.420">
    <property type="entry name" value="Cupredoxins - blue copper proteins"/>
    <property type="match status" value="3"/>
</dbReference>
<sequence length="546" mass="59299">MAGSIGAAAVTAGLAGCGSDATGGGGGPGNGGGSAPADAPRGTGGSDEDGASDKDGASRDSGGRSREDGEVLPSELPLPAAFVAPLPIPPVRRPVDGRIEIAQRVGRARILPGLDTPVFGYDGIFPGPTIETRRDEPVTIVHHNELPVPTVTHLHGGHTPAEHDGWPLDLLLPAATEPMSWLRHGMPGNAVVGTREHVYPMRQRAATLWYHDHRMDFTGPQVWRGLAGFHLVRDAEEDALRLPAGRRELPLMLCDRSFDARGRLLYPSVDPSLRQLPGVERHWLDGVLGDVQLVNGAPWPVVEVDAARYRLRLLNAANARRYRLAWQPGGEFLQVGSDGGLLAAPVGHREIDIVPGERFDVVVDFGGYPVGSEVTMVNRLGEGRMAEVMRFRITSAATGPNPPVPDRLGTVEPLRPPAGAPTRKWRVTRGQNRRTDPHSSWTINDRPFDPSRDDATARLGEVERWLVTSDLHHPLHVHLDPFQVLSRGGRRPLSTDAGWKDTVDLRPGERLELAVRFADYSGRYVFHCHNLEHEDMAMMAVLRTAS</sequence>